<reference evidence="10" key="1">
    <citation type="submission" date="2013-04" db="EMBL/GenBank/DDBJ databases">
        <title>The Genome Sequence of Fonticula alba ATCC 38817.</title>
        <authorList>
            <consortium name="The Broad Institute Genomics Platform"/>
            <person name="Russ C."/>
            <person name="Cuomo C."/>
            <person name="Burger G."/>
            <person name="Gray M.W."/>
            <person name="Holland P.W.H."/>
            <person name="King N."/>
            <person name="Lang F.B.F."/>
            <person name="Roger A.J."/>
            <person name="Ruiz-Trillo I."/>
            <person name="Brown M."/>
            <person name="Walker B."/>
            <person name="Young S."/>
            <person name="Zeng Q."/>
            <person name="Gargeya S."/>
            <person name="Fitzgerald M."/>
            <person name="Haas B."/>
            <person name="Abouelleil A."/>
            <person name="Allen A.W."/>
            <person name="Alvarado L."/>
            <person name="Arachchi H.M."/>
            <person name="Berlin A.M."/>
            <person name="Chapman S.B."/>
            <person name="Gainer-Dewar J."/>
            <person name="Goldberg J."/>
            <person name="Griggs A."/>
            <person name="Gujja S."/>
            <person name="Hansen M."/>
            <person name="Howarth C."/>
            <person name="Imamovic A."/>
            <person name="Ireland A."/>
            <person name="Larimer J."/>
            <person name="McCowan C."/>
            <person name="Murphy C."/>
            <person name="Pearson M."/>
            <person name="Poon T.W."/>
            <person name="Priest M."/>
            <person name="Roberts A."/>
            <person name="Saif S."/>
            <person name="Shea T."/>
            <person name="Sisk P."/>
            <person name="Sykes S."/>
            <person name="Wortman J."/>
            <person name="Nusbaum C."/>
            <person name="Birren B."/>
        </authorList>
    </citation>
    <scope>NUCLEOTIDE SEQUENCE [LARGE SCALE GENOMIC DNA]</scope>
    <source>
        <strain evidence="10">ATCC 38817</strain>
    </source>
</reference>
<evidence type="ECO:0000256" key="6">
    <source>
        <dbReference type="ARBA" id="ARBA00022842"/>
    </source>
</evidence>
<dbReference type="InterPro" id="IPR000059">
    <property type="entry name" value="NUDIX_hydrolase_NudL_CS"/>
</dbReference>
<dbReference type="Gene3D" id="3.90.79.10">
    <property type="entry name" value="Nucleoside Triphosphate Pyrophosphohydrolase"/>
    <property type="match status" value="1"/>
</dbReference>
<dbReference type="OrthoDB" id="206213at2759"/>
<dbReference type="GeneID" id="20528552"/>
<dbReference type="GO" id="GO:0030145">
    <property type="term" value="F:manganese ion binding"/>
    <property type="evidence" value="ECO:0007669"/>
    <property type="project" value="InterPro"/>
</dbReference>
<dbReference type="GO" id="GO:0010945">
    <property type="term" value="F:coenzyme A diphosphatase activity"/>
    <property type="evidence" value="ECO:0007669"/>
    <property type="project" value="InterPro"/>
</dbReference>
<evidence type="ECO:0000256" key="4">
    <source>
        <dbReference type="ARBA" id="ARBA00022723"/>
    </source>
</evidence>
<evidence type="ECO:0000256" key="3">
    <source>
        <dbReference type="ARBA" id="ARBA00006506"/>
    </source>
</evidence>
<gene>
    <name evidence="10" type="ORF">H696_03827</name>
</gene>
<keyword evidence="5" id="KW-0378">Hydrolase</keyword>
<sequence length="462" mass="50483">MLATGQFLRRTVPPLCYPSFLAGTPRSYVRPLAPWRMISSVPSPHGSGEVSLSGPEPTPSPLFTDPLVRGNHRLLEERIRSAFPPPAPGLFPLPAQAERRREASVLMLLAYASDVGYVNGNEFGDGRGYAPDEDPLVVLLTRRSERLRINPGDSAFPGGRVDSTDLSYLSASLREAEEEISLPRPEIERNICTCQESTNGDCSCLVIARQVPFVHHWLSSVNVSTQVLYVRPKRESAGADESAAAFWRSLQYDETATPETDPRFNPDEVSATFWIPLRVFLDSPEKFSPERFWRRSFPESLVGPPRRIRLPEEVPAEGAASARSSKVERAHVIDSMIRNLPADTVSDVAAAYNALRQPPTPLPPSADTDTEAESDAAAIIASASSLPGGSLDPGEYSMQSYDFYSSRSGNVVWGFTLLLLRTIGSVISGLPSADNTPQARQVTRWISSGKTESPPRAARAPL</sequence>
<feature type="compositionally biased region" description="Polar residues" evidence="8">
    <location>
        <begin position="433"/>
        <end position="451"/>
    </location>
</feature>
<dbReference type="GO" id="GO:0009132">
    <property type="term" value="P:nucleoside diphosphate metabolic process"/>
    <property type="evidence" value="ECO:0007669"/>
    <property type="project" value="InterPro"/>
</dbReference>
<keyword evidence="7" id="KW-0464">Manganese</keyword>
<keyword evidence="11" id="KW-1185">Reference proteome</keyword>
<dbReference type="GO" id="GO:0000287">
    <property type="term" value="F:magnesium ion binding"/>
    <property type="evidence" value="ECO:0007669"/>
    <property type="project" value="InterPro"/>
</dbReference>
<dbReference type="AlphaFoldDB" id="A0A058Z5K3"/>
<feature type="region of interest" description="Disordered" evidence="8">
    <location>
        <begin position="44"/>
        <end position="64"/>
    </location>
</feature>
<comment type="similarity">
    <text evidence="3">Belongs to the Nudix hydrolase family. PCD1 subfamily.</text>
</comment>
<dbReference type="PROSITE" id="PS51462">
    <property type="entry name" value="NUDIX"/>
    <property type="match status" value="1"/>
</dbReference>
<evidence type="ECO:0000313" key="11">
    <source>
        <dbReference type="Proteomes" id="UP000030693"/>
    </source>
</evidence>
<evidence type="ECO:0000256" key="1">
    <source>
        <dbReference type="ARBA" id="ARBA00001936"/>
    </source>
</evidence>
<accession>A0A058Z5K3</accession>
<organism evidence="10">
    <name type="scientific">Fonticula alba</name>
    <name type="common">Slime mold</name>
    <dbReference type="NCBI Taxonomy" id="691883"/>
    <lineage>
        <taxon>Eukaryota</taxon>
        <taxon>Rotosphaerida</taxon>
        <taxon>Fonticulaceae</taxon>
        <taxon>Fonticula</taxon>
    </lineage>
</organism>
<dbReference type="GO" id="GO:0015938">
    <property type="term" value="P:coenzyme A catabolic process"/>
    <property type="evidence" value="ECO:0007669"/>
    <property type="project" value="TreeGrafter"/>
</dbReference>
<dbReference type="PROSITE" id="PS01293">
    <property type="entry name" value="NUDIX_COA"/>
    <property type="match status" value="1"/>
</dbReference>
<dbReference type="Proteomes" id="UP000030693">
    <property type="component" value="Unassembled WGS sequence"/>
</dbReference>
<evidence type="ECO:0000256" key="5">
    <source>
        <dbReference type="ARBA" id="ARBA00022801"/>
    </source>
</evidence>
<keyword evidence="6" id="KW-0460">Magnesium</keyword>
<comment type="cofactor">
    <cofactor evidence="1">
        <name>Mn(2+)</name>
        <dbReference type="ChEBI" id="CHEBI:29035"/>
    </cofactor>
</comment>
<feature type="region of interest" description="Disordered" evidence="8">
    <location>
        <begin position="431"/>
        <end position="462"/>
    </location>
</feature>
<comment type="cofactor">
    <cofactor evidence="2">
        <name>Mg(2+)</name>
        <dbReference type="ChEBI" id="CHEBI:18420"/>
    </cofactor>
</comment>
<dbReference type="PANTHER" id="PTHR12992:SF24">
    <property type="entry name" value="PEROXISOMAL COENZYME A DIPHOSPHATASE NUDT7"/>
    <property type="match status" value="1"/>
</dbReference>
<dbReference type="EMBL" id="KB932206">
    <property type="protein sequence ID" value="KCV69396.1"/>
    <property type="molecule type" value="Genomic_DNA"/>
</dbReference>
<evidence type="ECO:0000259" key="9">
    <source>
        <dbReference type="PROSITE" id="PS51462"/>
    </source>
</evidence>
<name>A0A058Z5K3_FONAL</name>
<dbReference type="InterPro" id="IPR015797">
    <property type="entry name" value="NUDIX_hydrolase-like_dom_sf"/>
</dbReference>
<evidence type="ECO:0000313" key="10">
    <source>
        <dbReference type="EMBL" id="KCV69396.1"/>
    </source>
</evidence>
<dbReference type="RefSeq" id="XP_009495961.1">
    <property type="nucleotide sequence ID" value="XM_009497686.1"/>
</dbReference>
<proteinExistence type="inferred from homology"/>
<feature type="domain" description="Nudix hydrolase" evidence="9">
    <location>
        <begin position="99"/>
        <end position="270"/>
    </location>
</feature>
<dbReference type="STRING" id="691883.A0A058Z5K3"/>
<dbReference type="InterPro" id="IPR045121">
    <property type="entry name" value="CoAse"/>
</dbReference>
<evidence type="ECO:0000256" key="2">
    <source>
        <dbReference type="ARBA" id="ARBA00001946"/>
    </source>
</evidence>
<keyword evidence="4" id="KW-0479">Metal-binding</keyword>
<dbReference type="InterPro" id="IPR000086">
    <property type="entry name" value="NUDIX_hydrolase_dom"/>
</dbReference>
<dbReference type="SUPFAM" id="SSF55811">
    <property type="entry name" value="Nudix"/>
    <property type="match status" value="1"/>
</dbReference>
<evidence type="ECO:0000256" key="8">
    <source>
        <dbReference type="SAM" id="MobiDB-lite"/>
    </source>
</evidence>
<evidence type="ECO:0000256" key="7">
    <source>
        <dbReference type="ARBA" id="ARBA00023211"/>
    </source>
</evidence>
<protein>
    <recommendedName>
        <fullName evidence="9">Nudix hydrolase domain-containing protein</fullName>
    </recommendedName>
</protein>
<dbReference type="Pfam" id="PF00293">
    <property type="entry name" value="NUDIX"/>
    <property type="match status" value="1"/>
</dbReference>
<dbReference type="PANTHER" id="PTHR12992">
    <property type="entry name" value="NUDIX HYDROLASE"/>
    <property type="match status" value="1"/>
</dbReference>